<dbReference type="AlphaFoldDB" id="A0A1Y2CEN1"/>
<gene>
    <name evidence="2" type="ORF">BCR33DRAFT_197495</name>
</gene>
<dbReference type="Gene3D" id="1.20.1280.50">
    <property type="match status" value="1"/>
</dbReference>
<keyword evidence="3" id="KW-1185">Reference proteome</keyword>
<evidence type="ECO:0000313" key="2">
    <source>
        <dbReference type="EMBL" id="ORY45264.1"/>
    </source>
</evidence>
<name>A0A1Y2CEN1_9FUNG</name>
<evidence type="ECO:0000313" key="3">
    <source>
        <dbReference type="Proteomes" id="UP000193642"/>
    </source>
</evidence>
<dbReference type="Pfam" id="PF12937">
    <property type="entry name" value="F-box-like"/>
    <property type="match status" value="1"/>
</dbReference>
<dbReference type="OrthoDB" id="2131158at2759"/>
<dbReference type="InterPro" id="IPR036047">
    <property type="entry name" value="F-box-like_dom_sf"/>
</dbReference>
<feature type="domain" description="F-box" evidence="1">
    <location>
        <begin position="8"/>
        <end position="53"/>
    </location>
</feature>
<dbReference type="SUPFAM" id="SSF81383">
    <property type="entry name" value="F-box domain"/>
    <property type="match status" value="1"/>
</dbReference>
<dbReference type="EMBL" id="MCGO01000020">
    <property type="protein sequence ID" value="ORY45264.1"/>
    <property type="molecule type" value="Genomic_DNA"/>
</dbReference>
<comment type="caution">
    <text evidence="2">The sequence shown here is derived from an EMBL/GenBank/DDBJ whole genome shotgun (WGS) entry which is preliminary data.</text>
</comment>
<protein>
    <recommendedName>
        <fullName evidence="1">F-box domain-containing protein</fullName>
    </recommendedName>
</protein>
<reference evidence="2 3" key="1">
    <citation type="submission" date="2016-07" db="EMBL/GenBank/DDBJ databases">
        <title>Pervasive Adenine N6-methylation of Active Genes in Fungi.</title>
        <authorList>
            <consortium name="DOE Joint Genome Institute"/>
            <person name="Mondo S.J."/>
            <person name="Dannebaum R.O."/>
            <person name="Kuo R.C."/>
            <person name="Labutti K."/>
            <person name="Haridas S."/>
            <person name="Kuo A."/>
            <person name="Salamov A."/>
            <person name="Ahrendt S.R."/>
            <person name="Lipzen A."/>
            <person name="Sullivan W."/>
            <person name="Andreopoulos W.B."/>
            <person name="Clum A."/>
            <person name="Lindquist E."/>
            <person name="Daum C."/>
            <person name="Ramamoorthy G.K."/>
            <person name="Gryganskyi A."/>
            <person name="Culley D."/>
            <person name="Magnuson J.K."/>
            <person name="James T.Y."/>
            <person name="O'Malley M.A."/>
            <person name="Stajich J.E."/>
            <person name="Spatafora J.W."/>
            <person name="Visel A."/>
            <person name="Grigoriev I.V."/>
        </authorList>
    </citation>
    <scope>NUCLEOTIDE SEQUENCE [LARGE SCALE GENOMIC DNA]</scope>
    <source>
        <strain evidence="2 3">JEL800</strain>
    </source>
</reference>
<evidence type="ECO:0000259" key="1">
    <source>
        <dbReference type="Pfam" id="PF12937"/>
    </source>
</evidence>
<proteinExistence type="predicted"/>
<organism evidence="2 3">
    <name type="scientific">Rhizoclosmatium globosum</name>
    <dbReference type="NCBI Taxonomy" id="329046"/>
    <lineage>
        <taxon>Eukaryota</taxon>
        <taxon>Fungi</taxon>
        <taxon>Fungi incertae sedis</taxon>
        <taxon>Chytridiomycota</taxon>
        <taxon>Chytridiomycota incertae sedis</taxon>
        <taxon>Chytridiomycetes</taxon>
        <taxon>Chytridiales</taxon>
        <taxon>Chytriomycetaceae</taxon>
        <taxon>Rhizoclosmatium</taxon>
    </lineage>
</organism>
<dbReference type="InterPro" id="IPR001810">
    <property type="entry name" value="F-box_dom"/>
</dbReference>
<dbReference type="Proteomes" id="UP000193642">
    <property type="component" value="Unassembled WGS sequence"/>
</dbReference>
<accession>A0A1Y2CEN1</accession>
<sequence length="107" mass="11996">MFSPLSLTSLPTEILLILGFEHLDHKAVVSLTQTCQLLRSSLSSQALWAHLVFQKTGISYIHQGGNWREAYFDGAFCDLCPHLSPLTMEDTMENVLGGFLNCWIPNQ</sequence>